<dbReference type="PANTHER" id="PTHR11241:SF0">
    <property type="entry name" value="DEOXYURIDINE 5'-TRIPHOSPHATE NUCLEOTIDOHYDROLASE"/>
    <property type="match status" value="1"/>
</dbReference>
<evidence type="ECO:0000256" key="2">
    <source>
        <dbReference type="ARBA" id="ARBA00022801"/>
    </source>
</evidence>
<evidence type="ECO:0000313" key="7">
    <source>
        <dbReference type="EMBL" id="CBG40160.1"/>
    </source>
</evidence>
<evidence type="ECO:0000256" key="4">
    <source>
        <dbReference type="ARBA" id="ARBA00047686"/>
    </source>
</evidence>
<dbReference type="HAMAP" id="MF_00116">
    <property type="entry name" value="dUTPase_bact"/>
    <property type="match status" value="1"/>
</dbReference>
<feature type="binding site" evidence="5">
    <location>
        <position position="75"/>
    </location>
    <ligand>
        <name>substrate</name>
    </ligand>
</feature>
<comment type="caution">
    <text evidence="5">Lacks conserved residue(s) required for the propagation of feature annotation.</text>
</comment>
<comment type="pathway">
    <text evidence="5">Pyrimidine metabolism; dUMP biosynthesis; dUMP from dCTP (dUTP route): step 2/2.</text>
</comment>
<sequence>MQVKIKKIHPDAKIPLYQTQGAAGFDLQSIEEVVIPAHSHGLVKTGLCIQVPEGYELQVRPRSGLAFKSGITVLNSPGTIDSDYRGEIMVILYNSTKEDFFIAKGDRIAQGVISQYAKVEFDAVEDLDPSPRGEKGLGSTGI</sequence>
<comment type="similarity">
    <text evidence="1 5">Belongs to the dUTPase family.</text>
</comment>
<keyword evidence="8" id="KW-1185">Reference proteome</keyword>
<evidence type="ECO:0000259" key="6">
    <source>
        <dbReference type="Pfam" id="PF00692"/>
    </source>
</evidence>
<dbReference type="GO" id="GO:0006226">
    <property type="term" value="P:dUMP biosynthetic process"/>
    <property type="evidence" value="ECO:0007669"/>
    <property type="project" value="UniProtKB-UniRule"/>
</dbReference>
<dbReference type="InterPro" id="IPR036157">
    <property type="entry name" value="dUTPase-like_sf"/>
</dbReference>
<dbReference type="STRING" id="679897.HMU09030"/>
<dbReference type="Proteomes" id="UP000001522">
    <property type="component" value="Chromosome"/>
</dbReference>
<feature type="binding site" evidence="5">
    <location>
        <begin position="62"/>
        <end position="64"/>
    </location>
    <ligand>
        <name>substrate</name>
    </ligand>
</feature>
<dbReference type="PANTHER" id="PTHR11241">
    <property type="entry name" value="DEOXYURIDINE 5'-TRIPHOSPHATE NUCLEOTIDOHYDROLASE"/>
    <property type="match status" value="1"/>
</dbReference>
<dbReference type="HOGENOM" id="CLU_068508_1_2_7"/>
<evidence type="ECO:0000256" key="1">
    <source>
        <dbReference type="ARBA" id="ARBA00006581"/>
    </source>
</evidence>
<dbReference type="NCBIfam" id="NF001862">
    <property type="entry name" value="PRK00601.1"/>
    <property type="match status" value="1"/>
</dbReference>
<keyword evidence="2 5" id="KW-0378">Hydrolase</keyword>
<keyword evidence="3 5" id="KW-0546">Nucleotide metabolism</keyword>
<protein>
    <recommendedName>
        <fullName evidence="5">Deoxyuridine 5'-triphosphate nucleotidohydrolase</fullName>
        <shortName evidence="5">dUTPase</shortName>
        <ecNumber evidence="5">3.6.1.23</ecNumber>
    </recommendedName>
    <alternativeName>
        <fullName evidence="5">dUTP pyrophosphatase</fullName>
    </alternativeName>
</protein>
<dbReference type="GO" id="GO:0004170">
    <property type="term" value="F:dUTP diphosphatase activity"/>
    <property type="evidence" value="ECO:0007669"/>
    <property type="project" value="UniProtKB-UniRule"/>
</dbReference>
<comment type="cofactor">
    <cofactor evidence="5">
        <name>Mg(2+)</name>
        <dbReference type="ChEBI" id="CHEBI:18420"/>
    </cofactor>
</comment>
<dbReference type="Gene3D" id="2.70.40.10">
    <property type="match status" value="1"/>
</dbReference>
<dbReference type="EC" id="3.6.1.23" evidence="5"/>
<dbReference type="EMBL" id="FN555004">
    <property type="protein sequence ID" value="CBG40160.1"/>
    <property type="molecule type" value="Genomic_DNA"/>
</dbReference>
<feature type="binding site" evidence="5">
    <location>
        <begin position="79"/>
        <end position="81"/>
    </location>
    <ligand>
        <name>substrate</name>
    </ligand>
</feature>
<reference evidence="7 8" key="1">
    <citation type="journal article" date="2010" name="BMC Genomics">
        <title>Comparative genomics and proteomics of Helicobacter mustelae, an ulcerogenic and carcinogenic gastric pathogen.</title>
        <authorList>
            <person name="O'Toole P.W."/>
            <person name="Snelling W.J."/>
            <person name="Canchaya C."/>
            <person name="Forde B.M."/>
            <person name="Hardie K.R."/>
            <person name="Josenhans C."/>
            <person name="Graham R.L.J."/>
            <person name="McMullan G."/>
            <person name="Parkhill J."/>
            <person name="Belda E."/>
            <person name="Bentley S.D."/>
        </authorList>
    </citation>
    <scope>NUCLEOTIDE SEQUENCE [LARGE SCALE GENOMIC DNA]</scope>
    <source>
        <strain evidence="8">ATCC 43772 / LMG 18044 / NCTC 12198 / 12198</strain>
    </source>
</reference>
<dbReference type="SUPFAM" id="SSF51283">
    <property type="entry name" value="dUTPase-like"/>
    <property type="match status" value="1"/>
</dbReference>
<keyword evidence="5" id="KW-0460">Magnesium</keyword>
<dbReference type="GO" id="GO:0000287">
    <property type="term" value="F:magnesium ion binding"/>
    <property type="evidence" value="ECO:0007669"/>
    <property type="project" value="UniProtKB-UniRule"/>
</dbReference>
<dbReference type="GO" id="GO:0046081">
    <property type="term" value="P:dUTP catabolic process"/>
    <property type="evidence" value="ECO:0007669"/>
    <property type="project" value="InterPro"/>
</dbReference>
<dbReference type="NCBIfam" id="TIGR00576">
    <property type="entry name" value="dut"/>
    <property type="match status" value="1"/>
</dbReference>
<dbReference type="InterPro" id="IPR008181">
    <property type="entry name" value="dUTPase"/>
</dbReference>
<keyword evidence="5" id="KW-0479">Metal-binding</keyword>
<organism evidence="7 8">
    <name type="scientific">Helicobacter mustelae (strain ATCC 43772 / CCUG 25715 / CIP 103759 / LMG 18044 / NCTC 12198 / R85-136P)</name>
    <name type="common">Campylobacter mustelae</name>
    <dbReference type="NCBI Taxonomy" id="679897"/>
    <lineage>
        <taxon>Bacteria</taxon>
        <taxon>Pseudomonadati</taxon>
        <taxon>Campylobacterota</taxon>
        <taxon>Epsilonproteobacteria</taxon>
        <taxon>Campylobacterales</taxon>
        <taxon>Helicobacteraceae</taxon>
        <taxon>Helicobacter</taxon>
    </lineage>
</organism>
<dbReference type="eggNOG" id="COG0756">
    <property type="taxonomic scope" value="Bacteria"/>
</dbReference>
<dbReference type="RefSeq" id="WP_013023233.1">
    <property type="nucleotide sequence ID" value="NC_013949.1"/>
</dbReference>
<feature type="domain" description="dUTPase-like" evidence="6">
    <location>
        <begin position="12"/>
        <end position="141"/>
    </location>
</feature>
<evidence type="ECO:0000256" key="3">
    <source>
        <dbReference type="ARBA" id="ARBA00023080"/>
    </source>
</evidence>
<dbReference type="KEGG" id="hms:HMU09030"/>
<accession>D3UI37</accession>
<comment type="function">
    <text evidence="5">This enzyme is involved in nucleotide metabolism: it produces dUMP, the immediate precursor of thymidine nucleotides and it decreases the intracellular concentration of dUTP so that uracil cannot be incorporated into DNA.</text>
</comment>
<evidence type="ECO:0000256" key="5">
    <source>
        <dbReference type="HAMAP-Rule" id="MF_00116"/>
    </source>
</evidence>
<gene>
    <name evidence="5 7" type="primary">dut</name>
    <name evidence="7" type="ordered locus">HMU09030</name>
</gene>
<dbReference type="AlphaFoldDB" id="D3UI37"/>
<dbReference type="Pfam" id="PF00692">
    <property type="entry name" value="dUTPase"/>
    <property type="match status" value="1"/>
</dbReference>
<evidence type="ECO:0000313" key="8">
    <source>
        <dbReference type="Proteomes" id="UP000001522"/>
    </source>
</evidence>
<dbReference type="CDD" id="cd07557">
    <property type="entry name" value="trimeric_dUTPase"/>
    <property type="match status" value="1"/>
</dbReference>
<dbReference type="InterPro" id="IPR033704">
    <property type="entry name" value="dUTPase_trimeric"/>
</dbReference>
<dbReference type="InterPro" id="IPR029054">
    <property type="entry name" value="dUTPase-like"/>
</dbReference>
<proteinExistence type="inferred from homology"/>
<dbReference type="UniPathway" id="UPA00610">
    <property type="reaction ID" value="UER00666"/>
</dbReference>
<comment type="catalytic activity">
    <reaction evidence="4 5">
        <text>dUTP + H2O = dUMP + diphosphate + H(+)</text>
        <dbReference type="Rhea" id="RHEA:10248"/>
        <dbReference type="ChEBI" id="CHEBI:15377"/>
        <dbReference type="ChEBI" id="CHEBI:15378"/>
        <dbReference type="ChEBI" id="CHEBI:33019"/>
        <dbReference type="ChEBI" id="CHEBI:61555"/>
        <dbReference type="ChEBI" id="CHEBI:246422"/>
        <dbReference type="EC" id="3.6.1.23"/>
    </reaction>
</comment>
<name>D3UI37_HELM1</name>